<evidence type="ECO:0000256" key="6">
    <source>
        <dbReference type="ARBA" id="ARBA00022989"/>
    </source>
</evidence>
<comment type="subcellular location">
    <subcellularLocation>
        <location evidence="1">Cell membrane</location>
        <topology evidence="1">Multi-pass membrane protein</topology>
    </subcellularLocation>
</comment>
<evidence type="ECO:0000256" key="4">
    <source>
        <dbReference type="ARBA" id="ARBA00022475"/>
    </source>
</evidence>
<dbReference type="OrthoDB" id="9793390at2"/>
<dbReference type="GO" id="GO:0005886">
    <property type="term" value="C:plasma membrane"/>
    <property type="evidence" value="ECO:0007669"/>
    <property type="project" value="UniProtKB-SubCell"/>
</dbReference>
<keyword evidence="6 8" id="KW-1133">Transmembrane helix</keyword>
<dbReference type="RefSeq" id="WP_051483791.1">
    <property type="nucleotide sequence ID" value="NZ_HG917868.1"/>
</dbReference>
<protein>
    <submittedName>
        <fullName evidence="9">Putative membrane protein</fullName>
    </submittedName>
</protein>
<dbReference type="PATRIC" id="fig|1216932.3.peg.1967"/>
<comment type="similarity">
    <text evidence="2">Belongs to the autoinducer-2 exporter (AI-2E) (TC 2.A.86) family.</text>
</comment>
<accession>W6RWR6</accession>
<evidence type="ECO:0000256" key="2">
    <source>
        <dbReference type="ARBA" id="ARBA00009773"/>
    </source>
</evidence>
<dbReference type="Proteomes" id="UP000019426">
    <property type="component" value="Chromosome M2/40_rep1"/>
</dbReference>
<dbReference type="PANTHER" id="PTHR21716">
    <property type="entry name" value="TRANSMEMBRANE PROTEIN"/>
    <property type="match status" value="1"/>
</dbReference>
<dbReference type="HOGENOM" id="CLU_031275_8_1_9"/>
<dbReference type="GO" id="GO:0055085">
    <property type="term" value="P:transmembrane transport"/>
    <property type="evidence" value="ECO:0007669"/>
    <property type="project" value="TreeGrafter"/>
</dbReference>
<keyword evidence="10" id="KW-1185">Reference proteome</keyword>
<evidence type="ECO:0000313" key="10">
    <source>
        <dbReference type="Proteomes" id="UP000019426"/>
    </source>
</evidence>
<evidence type="ECO:0000256" key="7">
    <source>
        <dbReference type="ARBA" id="ARBA00023136"/>
    </source>
</evidence>
<dbReference type="eggNOG" id="COG0628">
    <property type="taxonomic scope" value="Bacteria"/>
</dbReference>
<feature type="transmembrane region" description="Helical" evidence="8">
    <location>
        <begin position="159"/>
        <end position="177"/>
    </location>
</feature>
<dbReference type="PANTHER" id="PTHR21716:SF53">
    <property type="entry name" value="PERMEASE PERM-RELATED"/>
    <property type="match status" value="1"/>
</dbReference>
<reference evidence="9 10" key="1">
    <citation type="submission" date="2013-11" db="EMBL/GenBank/DDBJ databases">
        <title>Complete genome sequence of Clostridum sp. M2/40.</title>
        <authorList>
            <person name="Wibberg D."/>
            <person name="Puehler A."/>
            <person name="Schlueter A."/>
        </authorList>
    </citation>
    <scope>NUCLEOTIDE SEQUENCE [LARGE SCALE GENOMIC DNA]</scope>
    <source>
        <strain evidence="10">M2/40</strain>
    </source>
</reference>
<dbReference type="Pfam" id="PF01594">
    <property type="entry name" value="AI-2E_transport"/>
    <property type="match status" value="1"/>
</dbReference>
<organism evidence="9 10">
    <name type="scientific">Clostridium bornimense</name>
    <dbReference type="NCBI Taxonomy" id="1216932"/>
    <lineage>
        <taxon>Bacteria</taxon>
        <taxon>Bacillati</taxon>
        <taxon>Bacillota</taxon>
        <taxon>Clostridia</taxon>
        <taxon>Eubacteriales</taxon>
        <taxon>Clostridiaceae</taxon>
        <taxon>Clostridium</taxon>
    </lineage>
</organism>
<evidence type="ECO:0000256" key="3">
    <source>
        <dbReference type="ARBA" id="ARBA00022448"/>
    </source>
</evidence>
<gene>
    <name evidence="9" type="ORF">CM240_1968</name>
</gene>
<evidence type="ECO:0000256" key="8">
    <source>
        <dbReference type="SAM" id="Phobius"/>
    </source>
</evidence>
<dbReference type="KEGG" id="clt:CM240_1968"/>
<evidence type="ECO:0000256" key="1">
    <source>
        <dbReference type="ARBA" id="ARBA00004651"/>
    </source>
</evidence>
<evidence type="ECO:0000256" key="5">
    <source>
        <dbReference type="ARBA" id="ARBA00022692"/>
    </source>
</evidence>
<keyword evidence="5 8" id="KW-0812">Transmembrane</keyword>
<dbReference type="AlphaFoldDB" id="W6RWR6"/>
<sequence>MTVLPLTGRKREIFKIAKRVLIIVATIFILYLCFKIKIIRSLCEIAVISFFLAYLLKPSVEYLNNKGLNKKLASMIIVGTLIGIFAITLGFFIPEVIREASNLREALYSIEGTMEKIVTSFDDIHKNKFIGNIVDKGYIKAQQYVLLFSEKIIDSVVKITSYFIELTVIPVAVYYFLSEGKKMFNRTMVLVPIRYRGFFKKIAKDIDVSLTKYISSQLILSLVVVVLTFILLVGFKIKFPLILSIINGILNIIPYFGPIIGTIPILIIALISSRGNFIYLLVGLYIIQMIESNIISPKVTGDSIDMHPLLIVIVLYIGGEVAGFMGMVLSVPVAVLIKVIYQDVNSYF</sequence>
<feature type="transmembrane region" description="Helical" evidence="8">
    <location>
        <begin position="218"/>
        <end position="237"/>
    </location>
</feature>
<keyword evidence="7 8" id="KW-0472">Membrane</keyword>
<name>W6RWR6_9CLOT</name>
<dbReference type="EMBL" id="HG917868">
    <property type="protein sequence ID" value="CDM69126.1"/>
    <property type="molecule type" value="Genomic_DNA"/>
</dbReference>
<keyword evidence="3" id="KW-0813">Transport</keyword>
<feature type="transmembrane region" description="Helical" evidence="8">
    <location>
        <begin position="72"/>
        <end position="94"/>
    </location>
</feature>
<feature type="transmembrane region" description="Helical" evidence="8">
    <location>
        <begin position="277"/>
        <end position="296"/>
    </location>
</feature>
<evidence type="ECO:0000313" key="9">
    <source>
        <dbReference type="EMBL" id="CDM69126.1"/>
    </source>
</evidence>
<feature type="transmembrane region" description="Helical" evidence="8">
    <location>
        <begin position="249"/>
        <end position="271"/>
    </location>
</feature>
<feature type="transmembrane region" description="Helical" evidence="8">
    <location>
        <begin position="16"/>
        <end position="34"/>
    </location>
</feature>
<feature type="transmembrane region" description="Helical" evidence="8">
    <location>
        <begin position="308"/>
        <end position="341"/>
    </location>
</feature>
<dbReference type="STRING" id="1216932.CM240_1968"/>
<keyword evidence="4" id="KW-1003">Cell membrane</keyword>
<dbReference type="InterPro" id="IPR002549">
    <property type="entry name" value="AI-2E-like"/>
</dbReference>
<proteinExistence type="inferred from homology"/>